<protein>
    <submittedName>
        <fullName evidence="2">Uncharacterized protein</fullName>
    </submittedName>
</protein>
<accession>A0ABQ0LHX2</accession>
<feature type="compositionally biased region" description="Acidic residues" evidence="1">
    <location>
        <begin position="562"/>
        <end position="573"/>
    </location>
</feature>
<keyword evidence="3" id="KW-1185">Reference proteome</keyword>
<name>A0ABQ0LHX2_MYCCL</name>
<gene>
    <name evidence="2" type="ORF">MCHLO_07412</name>
</gene>
<organism evidence="2 3">
    <name type="scientific">Mycena chlorophos</name>
    <name type="common">Agaric fungus</name>
    <name type="synonym">Agaricus chlorophos</name>
    <dbReference type="NCBI Taxonomy" id="658473"/>
    <lineage>
        <taxon>Eukaryota</taxon>
        <taxon>Fungi</taxon>
        <taxon>Dikarya</taxon>
        <taxon>Basidiomycota</taxon>
        <taxon>Agaricomycotina</taxon>
        <taxon>Agaricomycetes</taxon>
        <taxon>Agaricomycetidae</taxon>
        <taxon>Agaricales</taxon>
        <taxon>Marasmiineae</taxon>
        <taxon>Mycenaceae</taxon>
        <taxon>Mycena</taxon>
    </lineage>
</organism>
<feature type="region of interest" description="Disordered" evidence="1">
    <location>
        <begin position="550"/>
        <end position="573"/>
    </location>
</feature>
<reference evidence="2" key="1">
    <citation type="submission" date="2014-09" db="EMBL/GenBank/DDBJ databases">
        <title>Genome sequence of the luminous mushroom Mycena chlorophos for searching fungal bioluminescence genes.</title>
        <authorList>
            <person name="Tanaka Y."/>
            <person name="Kasuga D."/>
            <person name="Oba Y."/>
            <person name="Hase S."/>
            <person name="Sato K."/>
            <person name="Oba Y."/>
            <person name="Sakakibara Y."/>
        </authorList>
    </citation>
    <scope>NUCLEOTIDE SEQUENCE</scope>
</reference>
<dbReference type="Proteomes" id="UP000815677">
    <property type="component" value="Unassembled WGS sequence"/>
</dbReference>
<feature type="compositionally biased region" description="Basic and acidic residues" evidence="1">
    <location>
        <begin position="223"/>
        <end position="234"/>
    </location>
</feature>
<proteinExistence type="predicted"/>
<evidence type="ECO:0000313" key="2">
    <source>
        <dbReference type="EMBL" id="GAT50139.1"/>
    </source>
</evidence>
<feature type="region of interest" description="Disordered" evidence="1">
    <location>
        <begin position="203"/>
        <end position="242"/>
    </location>
</feature>
<evidence type="ECO:0000313" key="3">
    <source>
        <dbReference type="Proteomes" id="UP000815677"/>
    </source>
</evidence>
<evidence type="ECO:0000256" key="1">
    <source>
        <dbReference type="SAM" id="MobiDB-lite"/>
    </source>
</evidence>
<sequence>MADFFFRLPTATRLEENHIISPQPYTNRKYLVNVENNLVTKIFFTGRVVAQVRDEVMGEVLILERPKIAILDEKWAELGSFLHNEIKASRPSSNTHVFDYFSCIPFTDEASNALIRVVVPPDVTTTSIECNHIADLGYSWENAPCLERDAVVRCAARFIREDIVLAHEDGVTSWRLIWALHATQICRCYNSEIRALSSSISTPSPIQGSADPDWQPKRAALTSRRDEGGADNKAENNAVGGSGIGESHVSAADWIYMKYRLERQVPVGDVNCFWKYLQVAFWHARTDYIRLTDVAEYSPPMSTPPSLEQFLIDIPRNLKLRERTVAGALEDMHHRHFVDRETNKEARLFIAGSLLAVERCEGGEYLHLAAAVSGDLRERFIDFTDELKDYMTQYRPAGWKRVYDVGTCTPLNHTSERRVVRIRRNFRTTFGRFQYDELEGFHFAEEEWKEVRMGDLLRCVVHFLREDRASTDYQDGCFAWTSTWYLEALQICRCVTAPAEERLQQRRDRRALLPEDGLMSEEVAQMFVDRQGKVLQEWMDGVVIDDVMDEDSDDMVHVPSGDSDELDAPAERN</sequence>
<dbReference type="EMBL" id="DF846293">
    <property type="protein sequence ID" value="GAT50139.1"/>
    <property type="molecule type" value="Genomic_DNA"/>
</dbReference>